<dbReference type="OrthoDB" id="3245100at2759"/>
<accession>A0A2G8JDC7</accession>
<dbReference type="AlphaFoldDB" id="A0A2G8JDC7"/>
<dbReference type="EMBL" id="MRZV01002424">
    <property type="protein sequence ID" value="PIK33747.1"/>
    <property type="molecule type" value="Genomic_DNA"/>
</dbReference>
<evidence type="ECO:0000313" key="2">
    <source>
        <dbReference type="Proteomes" id="UP000230750"/>
    </source>
</evidence>
<keyword evidence="2" id="KW-1185">Reference proteome</keyword>
<dbReference type="InterPro" id="IPR011989">
    <property type="entry name" value="ARM-like"/>
</dbReference>
<name>A0A2G8JDC7_STIJA</name>
<dbReference type="Gene3D" id="1.25.10.10">
    <property type="entry name" value="Leucine-rich Repeat Variant"/>
    <property type="match status" value="1"/>
</dbReference>
<evidence type="ECO:0000313" key="1">
    <source>
        <dbReference type="EMBL" id="PIK33747.1"/>
    </source>
</evidence>
<reference evidence="1 2" key="1">
    <citation type="journal article" date="2017" name="PLoS Biol.">
        <title>The sea cucumber genome provides insights into morphological evolution and visceral regeneration.</title>
        <authorList>
            <person name="Zhang X."/>
            <person name="Sun L."/>
            <person name="Yuan J."/>
            <person name="Sun Y."/>
            <person name="Gao Y."/>
            <person name="Zhang L."/>
            <person name="Li S."/>
            <person name="Dai H."/>
            <person name="Hamel J.F."/>
            <person name="Liu C."/>
            <person name="Yu Y."/>
            <person name="Liu S."/>
            <person name="Lin W."/>
            <person name="Guo K."/>
            <person name="Jin S."/>
            <person name="Xu P."/>
            <person name="Storey K.B."/>
            <person name="Huan P."/>
            <person name="Zhang T."/>
            <person name="Zhou Y."/>
            <person name="Zhang J."/>
            <person name="Lin C."/>
            <person name="Li X."/>
            <person name="Xing L."/>
            <person name="Huo D."/>
            <person name="Sun M."/>
            <person name="Wang L."/>
            <person name="Mercier A."/>
            <person name="Li F."/>
            <person name="Yang H."/>
            <person name="Xiang J."/>
        </authorList>
    </citation>
    <scope>NUCLEOTIDE SEQUENCE [LARGE SCALE GENOMIC DNA]</scope>
    <source>
        <strain evidence="1">Shaxun</strain>
        <tissue evidence="1">Muscle</tissue>
    </source>
</reference>
<gene>
    <name evidence="1" type="ORF">BSL78_29441</name>
</gene>
<dbReference type="STRING" id="307972.A0A2G8JDC7"/>
<organism evidence="1 2">
    <name type="scientific">Stichopus japonicus</name>
    <name type="common">Sea cucumber</name>
    <dbReference type="NCBI Taxonomy" id="307972"/>
    <lineage>
        <taxon>Eukaryota</taxon>
        <taxon>Metazoa</taxon>
        <taxon>Echinodermata</taxon>
        <taxon>Eleutherozoa</taxon>
        <taxon>Echinozoa</taxon>
        <taxon>Holothuroidea</taxon>
        <taxon>Aspidochirotacea</taxon>
        <taxon>Aspidochirotida</taxon>
        <taxon>Stichopodidae</taxon>
        <taxon>Apostichopus</taxon>
    </lineage>
</organism>
<proteinExistence type="predicted"/>
<sequence>MKDIVIRLPGGGSDNSVKALSMESLAAVLHLFMRALRNANGIDAVIGISKAGHKYPPAVIKASIMVLHTLWGFRDLRHFYRTDGFDERDFLTGVWTVKRNTTPGNPKPAPAMASM</sequence>
<dbReference type="Proteomes" id="UP000230750">
    <property type="component" value="Unassembled WGS sequence"/>
</dbReference>
<protein>
    <submittedName>
        <fullName evidence="1">Putative catenin delta-2</fullName>
    </submittedName>
</protein>
<comment type="caution">
    <text evidence="1">The sequence shown here is derived from an EMBL/GenBank/DDBJ whole genome shotgun (WGS) entry which is preliminary data.</text>
</comment>